<sequence>MRKIVLILSVIVLSSFGSRMMNPSENTVATEVITGGSVSLINDTNDKVSIHTGTGFVSLNKGAKTSIGCNVGEEVRWADNGKKAHVIFTITEKMCGKTFKLSELMLQ</sequence>
<gene>
    <name evidence="2" type="ORF">EQG63_03060</name>
</gene>
<dbReference type="RefSeq" id="WP_129434278.1">
    <property type="nucleotide sequence ID" value="NZ_SBKO01000001.1"/>
</dbReference>
<name>A0A4V1N294_9FLAO</name>
<proteinExistence type="predicted"/>
<dbReference type="AlphaFoldDB" id="A0A4V1N294"/>
<keyword evidence="1" id="KW-0732">Signal</keyword>
<accession>A0A4V1N294</accession>
<dbReference type="OrthoDB" id="1360128at2"/>
<protein>
    <submittedName>
        <fullName evidence="2">Uncharacterized protein</fullName>
    </submittedName>
</protein>
<feature type="chain" id="PRO_5020666372" evidence="1">
    <location>
        <begin position="22"/>
        <end position="107"/>
    </location>
</feature>
<dbReference type="Proteomes" id="UP000290283">
    <property type="component" value="Unassembled WGS sequence"/>
</dbReference>
<dbReference type="EMBL" id="SBKO01000001">
    <property type="protein sequence ID" value="RXR20931.1"/>
    <property type="molecule type" value="Genomic_DNA"/>
</dbReference>
<feature type="signal peptide" evidence="1">
    <location>
        <begin position="1"/>
        <end position="21"/>
    </location>
</feature>
<organism evidence="2 3">
    <name type="scientific">Flavobacterium amnicola</name>
    <dbReference type="NCBI Taxonomy" id="2506422"/>
    <lineage>
        <taxon>Bacteria</taxon>
        <taxon>Pseudomonadati</taxon>
        <taxon>Bacteroidota</taxon>
        <taxon>Flavobacteriia</taxon>
        <taxon>Flavobacteriales</taxon>
        <taxon>Flavobacteriaceae</taxon>
        <taxon>Flavobacterium</taxon>
    </lineage>
</organism>
<evidence type="ECO:0000256" key="1">
    <source>
        <dbReference type="SAM" id="SignalP"/>
    </source>
</evidence>
<evidence type="ECO:0000313" key="2">
    <source>
        <dbReference type="EMBL" id="RXR20931.1"/>
    </source>
</evidence>
<comment type="caution">
    <text evidence="2">The sequence shown here is derived from an EMBL/GenBank/DDBJ whole genome shotgun (WGS) entry which is preliminary data.</text>
</comment>
<evidence type="ECO:0000313" key="3">
    <source>
        <dbReference type="Proteomes" id="UP000290283"/>
    </source>
</evidence>
<keyword evidence="3" id="KW-1185">Reference proteome</keyword>
<reference evidence="3" key="1">
    <citation type="submission" date="2019-01" db="EMBL/GenBank/DDBJ databases">
        <title>Cytophagaceae bacterium strain CAR-16.</title>
        <authorList>
            <person name="Chen W.-M."/>
        </authorList>
    </citation>
    <scope>NUCLEOTIDE SEQUENCE [LARGE SCALE GENOMIC DNA]</scope>
    <source>
        <strain evidence="3">LLJ-11</strain>
    </source>
</reference>